<evidence type="ECO:0000313" key="3">
    <source>
        <dbReference type="Proteomes" id="UP001203297"/>
    </source>
</evidence>
<reference evidence="2" key="1">
    <citation type="journal article" date="2022" name="New Phytol.">
        <title>Evolutionary transition to the ectomycorrhizal habit in the genomes of a hyperdiverse lineage of mushroom-forming fungi.</title>
        <authorList>
            <person name="Looney B."/>
            <person name="Miyauchi S."/>
            <person name="Morin E."/>
            <person name="Drula E."/>
            <person name="Courty P.E."/>
            <person name="Kohler A."/>
            <person name="Kuo A."/>
            <person name="LaButti K."/>
            <person name="Pangilinan J."/>
            <person name="Lipzen A."/>
            <person name="Riley R."/>
            <person name="Andreopoulos W."/>
            <person name="He G."/>
            <person name="Johnson J."/>
            <person name="Nolan M."/>
            <person name="Tritt A."/>
            <person name="Barry K.W."/>
            <person name="Grigoriev I.V."/>
            <person name="Nagy L.G."/>
            <person name="Hibbett D."/>
            <person name="Henrissat B."/>
            <person name="Matheny P.B."/>
            <person name="Labbe J."/>
            <person name="Martin F.M."/>
        </authorList>
    </citation>
    <scope>NUCLEOTIDE SEQUENCE</scope>
    <source>
        <strain evidence="2">BPL690</strain>
    </source>
</reference>
<dbReference type="EMBL" id="WTXG01000031">
    <property type="protein sequence ID" value="KAI0298056.1"/>
    <property type="molecule type" value="Genomic_DNA"/>
</dbReference>
<feature type="region of interest" description="Disordered" evidence="1">
    <location>
        <begin position="264"/>
        <end position="302"/>
    </location>
</feature>
<dbReference type="AlphaFoldDB" id="A0AAD4QJI1"/>
<feature type="compositionally biased region" description="Basic residues" evidence="1">
    <location>
        <begin position="71"/>
        <end position="82"/>
    </location>
</feature>
<feature type="compositionally biased region" description="Basic and acidic residues" evidence="1">
    <location>
        <begin position="1"/>
        <end position="12"/>
    </location>
</feature>
<protein>
    <submittedName>
        <fullName evidence="2">Uncharacterized protein</fullName>
    </submittedName>
</protein>
<feature type="compositionally biased region" description="Basic residues" evidence="1">
    <location>
        <begin position="275"/>
        <end position="289"/>
    </location>
</feature>
<organism evidence="2 3">
    <name type="scientific">Multifurca ochricompacta</name>
    <dbReference type="NCBI Taxonomy" id="376703"/>
    <lineage>
        <taxon>Eukaryota</taxon>
        <taxon>Fungi</taxon>
        <taxon>Dikarya</taxon>
        <taxon>Basidiomycota</taxon>
        <taxon>Agaricomycotina</taxon>
        <taxon>Agaricomycetes</taxon>
        <taxon>Russulales</taxon>
        <taxon>Russulaceae</taxon>
        <taxon>Multifurca</taxon>
    </lineage>
</organism>
<comment type="caution">
    <text evidence="2">The sequence shown here is derived from an EMBL/GenBank/DDBJ whole genome shotgun (WGS) entry which is preliminary data.</text>
</comment>
<dbReference type="Proteomes" id="UP001203297">
    <property type="component" value="Unassembled WGS sequence"/>
</dbReference>
<name>A0AAD4QJI1_9AGAM</name>
<sequence length="302" mass="33309">MLTEAWARETQKHHSTRVVSDSRQANVRSQVTFGIIPETCPSSPPASEISSIITPNAPSVASPSTRSAASRSHRHHHQHSGPHRQQLTTTLAVSPPLNMSHPMAELPRSGQEGGGLDNPMNQSTASVHEPWIPAAGARDGRPVTLSHQRPAPVVDYNMAPPSRSQPVEQQQRHNLALKTYSSHRPQAQQEGVRPPPPTASSHAAQKCIIPDCPYKAYYNYAEQEQTEYCGQGHELHAIDTGLVKPCVICKGRPRRTGERVCGRVCRERERERSHPRPRSHPHPHPHPHPSHQLGSYHGAPEA</sequence>
<accession>A0AAD4QJI1</accession>
<keyword evidence="3" id="KW-1185">Reference proteome</keyword>
<gene>
    <name evidence="2" type="ORF">B0F90DRAFT_839633</name>
</gene>
<feature type="compositionally biased region" description="Low complexity" evidence="1">
    <location>
        <begin position="45"/>
        <end position="70"/>
    </location>
</feature>
<proteinExistence type="predicted"/>
<feature type="compositionally biased region" description="Basic and acidic residues" evidence="1">
    <location>
        <begin position="264"/>
        <end position="274"/>
    </location>
</feature>
<evidence type="ECO:0000256" key="1">
    <source>
        <dbReference type="SAM" id="MobiDB-lite"/>
    </source>
</evidence>
<feature type="region of interest" description="Disordered" evidence="1">
    <location>
        <begin position="1"/>
        <end position="23"/>
    </location>
</feature>
<feature type="region of interest" description="Disordered" evidence="1">
    <location>
        <begin position="35"/>
        <end position="124"/>
    </location>
</feature>
<feature type="region of interest" description="Disordered" evidence="1">
    <location>
        <begin position="182"/>
        <end position="203"/>
    </location>
</feature>
<evidence type="ECO:0000313" key="2">
    <source>
        <dbReference type="EMBL" id="KAI0298056.1"/>
    </source>
</evidence>